<evidence type="ECO:0000256" key="7">
    <source>
        <dbReference type="SAM" id="Phobius"/>
    </source>
</evidence>
<dbReference type="GO" id="GO:0015293">
    <property type="term" value="F:symporter activity"/>
    <property type="evidence" value="ECO:0007669"/>
    <property type="project" value="UniProtKB-KW"/>
</dbReference>
<feature type="transmembrane region" description="Helical" evidence="7">
    <location>
        <begin position="259"/>
        <end position="285"/>
    </location>
</feature>
<dbReference type="PROSITE" id="PS00610">
    <property type="entry name" value="NA_NEUROTRAN_SYMP_1"/>
    <property type="match status" value="1"/>
</dbReference>
<dbReference type="PRINTS" id="PR00176">
    <property type="entry name" value="NANEUSMPORT"/>
</dbReference>
<evidence type="ECO:0000256" key="6">
    <source>
        <dbReference type="RuleBase" id="RU003732"/>
    </source>
</evidence>
<evidence type="ECO:0000256" key="2">
    <source>
        <dbReference type="ARBA" id="ARBA00022448"/>
    </source>
</evidence>
<evidence type="ECO:0000256" key="1">
    <source>
        <dbReference type="ARBA" id="ARBA00004141"/>
    </source>
</evidence>
<name>A0A1A8TRD0_9GAMM</name>
<keyword evidence="3 6" id="KW-0812">Transmembrane</keyword>
<proteinExistence type="inferred from homology"/>
<feature type="transmembrane region" description="Helical" evidence="7">
    <location>
        <begin position="153"/>
        <end position="171"/>
    </location>
</feature>
<feature type="transmembrane region" description="Helical" evidence="7">
    <location>
        <begin position="314"/>
        <end position="338"/>
    </location>
</feature>
<feature type="transmembrane region" description="Helical" evidence="7">
    <location>
        <begin position="92"/>
        <end position="120"/>
    </location>
</feature>
<comment type="subcellular location">
    <subcellularLocation>
        <location evidence="1">Membrane</location>
        <topology evidence="1">Multi-pass membrane protein</topology>
    </subcellularLocation>
</comment>
<feature type="transmembrane region" description="Helical" evidence="7">
    <location>
        <begin position="12"/>
        <end position="32"/>
    </location>
</feature>
<reference evidence="8 9" key="1">
    <citation type="submission" date="2016-06" db="EMBL/GenBank/DDBJ databases">
        <authorList>
            <person name="Kjaerup R.B."/>
            <person name="Dalgaard T.S."/>
            <person name="Juul-Madsen H.R."/>
        </authorList>
    </citation>
    <scope>NUCLEOTIDE SEQUENCE [LARGE SCALE GENOMIC DNA]</scope>
    <source>
        <strain evidence="8 9">CECT 5080</strain>
    </source>
</reference>
<dbReference type="OrthoDB" id="9762833at2"/>
<gene>
    <name evidence="8" type="ORF">MAQ5080_03350</name>
</gene>
<dbReference type="PROSITE" id="PS50267">
    <property type="entry name" value="NA_NEUROTRAN_SYMP_3"/>
    <property type="match status" value="1"/>
</dbReference>
<keyword evidence="4 7" id="KW-1133">Transmembrane helix</keyword>
<keyword evidence="6" id="KW-0769">Symport</keyword>
<dbReference type="EMBL" id="FLOC01000026">
    <property type="protein sequence ID" value="SBS36074.1"/>
    <property type="molecule type" value="Genomic_DNA"/>
</dbReference>
<dbReference type="GO" id="GO:0016020">
    <property type="term" value="C:membrane"/>
    <property type="evidence" value="ECO:0007669"/>
    <property type="project" value="UniProtKB-SubCell"/>
</dbReference>
<dbReference type="Proteomes" id="UP000092627">
    <property type="component" value="Unassembled WGS sequence"/>
</dbReference>
<feature type="transmembrane region" description="Helical" evidence="7">
    <location>
        <begin position="429"/>
        <end position="450"/>
    </location>
</feature>
<dbReference type="PANTHER" id="PTHR42948">
    <property type="entry name" value="TRANSPORTER"/>
    <property type="match status" value="1"/>
</dbReference>
<dbReference type="STRING" id="295068.MAQ5080_03350"/>
<evidence type="ECO:0000313" key="8">
    <source>
        <dbReference type="EMBL" id="SBS36074.1"/>
    </source>
</evidence>
<dbReference type="NCBIfam" id="NF037979">
    <property type="entry name" value="Na_transp"/>
    <property type="match status" value="1"/>
</dbReference>
<evidence type="ECO:0000256" key="5">
    <source>
        <dbReference type="ARBA" id="ARBA00023136"/>
    </source>
</evidence>
<keyword evidence="5 7" id="KW-0472">Membrane</keyword>
<dbReference type="Pfam" id="PF00209">
    <property type="entry name" value="SNF"/>
    <property type="match status" value="2"/>
</dbReference>
<feature type="transmembrane region" description="Helical" evidence="7">
    <location>
        <begin position="44"/>
        <end position="64"/>
    </location>
</feature>
<sequence length="452" mass="49409">MPESRCLQGIWSSPWIFICAATGSAIGLGNMWKFPYMLGSNGGGAFLLIYFLCLVLVGLPVLMAEVALGRTVRSNPIDTVNDLAERHVVSKFWVAVPYLSGITALLILTYYSVIGGWAFAYSRHSVMGELSGLDKMQSEGLFQSLLNAPVEMIFWHTIFMVFAVIVVGQSVTRGLSSVVQLLIPSLLVVMLGLAIYALTVGNSADALSFMFRFDWQQVTFEVALSAIGHALFSLGAGLGALFAYAAYMSKRMSIAKACTIVVGLDLLVSILVALIIFPLMFAFGIDTDSGPSLTFVTLPIIFDVLPGGQVIGPVFFVLLVLVALTSAIAMMELFVSWLHERFYIGRLKAAFRLGLGVWFFGIGIVLSFNHWDAKILFGMNLFELVDNVTSFIMLPIAAVALSVLVAWVLPEPMLKNELIVKTPSHFRWWYLTLKYVSIPATVLITVAGWIGV</sequence>
<dbReference type="InterPro" id="IPR047218">
    <property type="entry name" value="YocR/YhdH-like"/>
</dbReference>
<dbReference type="RefSeq" id="WP_067213020.1">
    <property type="nucleotide sequence ID" value="NZ_FLOC01000026.1"/>
</dbReference>
<dbReference type="InterPro" id="IPR000175">
    <property type="entry name" value="Na/ntran_symport"/>
</dbReference>
<dbReference type="InterPro" id="IPR037272">
    <property type="entry name" value="SNS_sf"/>
</dbReference>
<keyword evidence="2 6" id="KW-0813">Transport</keyword>
<feature type="transmembrane region" description="Helical" evidence="7">
    <location>
        <begin position="218"/>
        <end position="247"/>
    </location>
</feature>
<dbReference type="SUPFAM" id="SSF161070">
    <property type="entry name" value="SNF-like"/>
    <property type="match status" value="1"/>
</dbReference>
<feature type="transmembrane region" description="Helical" evidence="7">
    <location>
        <begin position="350"/>
        <end position="368"/>
    </location>
</feature>
<accession>A0A1A8TRD0</accession>
<evidence type="ECO:0000256" key="3">
    <source>
        <dbReference type="ARBA" id="ARBA00022692"/>
    </source>
</evidence>
<evidence type="ECO:0000256" key="4">
    <source>
        <dbReference type="ARBA" id="ARBA00022989"/>
    </source>
</evidence>
<keyword evidence="9" id="KW-1185">Reference proteome</keyword>
<dbReference type="AlphaFoldDB" id="A0A1A8TRD0"/>
<feature type="transmembrane region" description="Helical" evidence="7">
    <location>
        <begin position="388"/>
        <end position="409"/>
    </location>
</feature>
<protein>
    <recommendedName>
        <fullName evidence="6">Transporter</fullName>
    </recommendedName>
</protein>
<comment type="similarity">
    <text evidence="6">Belongs to the sodium:neurotransmitter symporter (SNF) (TC 2.A.22) family.</text>
</comment>
<dbReference type="PANTHER" id="PTHR42948:SF1">
    <property type="entry name" value="TRANSPORTER"/>
    <property type="match status" value="1"/>
</dbReference>
<organism evidence="8 9">
    <name type="scientific">Marinomonas aquimarina</name>
    <dbReference type="NCBI Taxonomy" id="295068"/>
    <lineage>
        <taxon>Bacteria</taxon>
        <taxon>Pseudomonadati</taxon>
        <taxon>Pseudomonadota</taxon>
        <taxon>Gammaproteobacteria</taxon>
        <taxon>Oceanospirillales</taxon>
        <taxon>Oceanospirillaceae</taxon>
        <taxon>Marinomonas</taxon>
    </lineage>
</organism>
<dbReference type="CDD" id="cd10336">
    <property type="entry name" value="SLC6sbd_Tyt1-Like"/>
    <property type="match status" value="1"/>
</dbReference>
<feature type="transmembrane region" description="Helical" evidence="7">
    <location>
        <begin position="178"/>
        <end position="198"/>
    </location>
</feature>
<evidence type="ECO:0000313" key="9">
    <source>
        <dbReference type="Proteomes" id="UP000092627"/>
    </source>
</evidence>